<dbReference type="InterPro" id="IPR046687">
    <property type="entry name" value="DUF6557"/>
</dbReference>
<dbReference type="EMBL" id="JEOB01000001">
    <property type="protein sequence ID" value="EXM41080.1"/>
    <property type="molecule type" value="Genomic_DNA"/>
</dbReference>
<comment type="caution">
    <text evidence="1">The sequence shown here is derived from an EMBL/GenBank/DDBJ whole genome shotgun (WGS) entry which is preliminary data.</text>
</comment>
<protein>
    <submittedName>
        <fullName evidence="1">Uncharacterized protein</fullName>
    </submittedName>
</protein>
<reference evidence="1 2" key="1">
    <citation type="submission" date="2013-06" db="EMBL/GenBank/DDBJ databases">
        <title>Rumen cellulosomics: divergent fiber-degrading strategies revealed by comparative genome-wide analysis of six Ruminococcal strains.</title>
        <authorList>
            <person name="Dassa B."/>
            <person name="Borovok I."/>
            <person name="Lamed R."/>
            <person name="Flint H."/>
            <person name="Yeoman C.J."/>
            <person name="White B."/>
            <person name="Bayer E.A."/>
        </authorList>
    </citation>
    <scope>NUCLEOTIDE SEQUENCE [LARGE SCALE GENOMIC DNA]</scope>
    <source>
        <strain evidence="1 2">SY3</strain>
    </source>
</reference>
<keyword evidence="2" id="KW-1185">Reference proteome</keyword>
<dbReference type="OrthoDB" id="1823576at2"/>
<name>A0A011WVR6_RUMAL</name>
<sequence length="137" mass="16138">MTIYDILKQTPFTEISEKIQMFYGNKDIDKFAELYNKLLSITAAHTDKKFTVYISAFRISDSDEDEYVEHFDENDTSLYYDVRGNYGDEDQVYSIAACDYSDFLQYNIDANTLKNYSYSTILAHCFWEITAYGFDRE</sequence>
<dbReference type="RefSeq" id="WP_037285182.1">
    <property type="nucleotide sequence ID" value="NZ_JEOB01000001.1"/>
</dbReference>
<proteinExistence type="predicted"/>
<organism evidence="1 2">
    <name type="scientific">Ruminococcus albus SY3</name>
    <dbReference type="NCBI Taxonomy" id="1341156"/>
    <lineage>
        <taxon>Bacteria</taxon>
        <taxon>Bacillati</taxon>
        <taxon>Bacillota</taxon>
        <taxon>Clostridia</taxon>
        <taxon>Eubacteriales</taxon>
        <taxon>Oscillospiraceae</taxon>
        <taxon>Ruminococcus</taxon>
    </lineage>
</organism>
<accession>A0A011WVR6</accession>
<evidence type="ECO:0000313" key="2">
    <source>
        <dbReference type="Proteomes" id="UP000021369"/>
    </source>
</evidence>
<dbReference type="Proteomes" id="UP000021369">
    <property type="component" value="Unassembled WGS sequence"/>
</dbReference>
<evidence type="ECO:0000313" key="1">
    <source>
        <dbReference type="EMBL" id="EXM41080.1"/>
    </source>
</evidence>
<dbReference type="AlphaFoldDB" id="A0A011WVR6"/>
<dbReference type="PATRIC" id="fig|1341156.4.peg.480"/>
<dbReference type="Pfam" id="PF20194">
    <property type="entry name" value="DUF6557"/>
    <property type="match status" value="1"/>
</dbReference>
<gene>
    <name evidence="1" type="ORF">RASY3_03800</name>
</gene>